<feature type="compositionally biased region" description="Low complexity" evidence="1">
    <location>
        <begin position="69"/>
        <end position="79"/>
    </location>
</feature>
<sequence length="79" mass="9319">MLNHLKELNDIRQAEMEQLICELELARSAREAEREQGRSRRNGAVWLRKLFGYGRRRRESDDCPHLECPLRSSPSSPRL</sequence>
<comment type="caution">
    <text evidence="2">The sequence shown here is derived from an EMBL/GenBank/DDBJ whole genome shotgun (WGS) entry which is preliminary data.</text>
</comment>
<dbReference type="AlphaFoldDB" id="A0A3D9JUW0"/>
<dbReference type="EMBL" id="QRDZ01000009">
    <property type="protein sequence ID" value="RED77559.1"/>
    <property type="molecule type" value="Genomic_DNA"/>
</dbReference>
<protein>
    <submittedName>
        <fullName evidence="2">Uncharacterized protein</fullName>
    </submittedName>
</protein>
<evidence type="ECO:0000256" key="1">
    <source>
        <dbReference type="SAM" id="MobiDB-lite"/>
    </source>
</evidence>
<gene>
    <name evidence="2" type="ORF">DFP98_109170</name>
</gene>
<evidence type="ECO:0000313" key="3">
    <source>
        <dbReference type="Proteomes" id="UP000256977"/>
    </source>
</evidence>
<feature type="region of interest" description="Disordered" evidence="1">
    <location>
        <begin position="57"/>
        <end position="79"/>
    </location>
</feature>
<dbReference type="RefSeq" id="WP_116061167.1">
    <property type="nucleotide sequence ID" value="NZ_QRDZ01000009.1"/>
</dbReference>
<keyword evidence="3" id="KW-1185">Reference proteome</keyword>
<name>A0A3D9JUW0_9BACL</name>
<evidence type="ECO:0000313" key="2">
    <source>
        <dbReference type="EMBL" id="RED77559.1"/>
    </source>
</evidence>
<proteinExistence type="predicted"/>
<reference evidence="2 3" key="1">
    <citation type="submission" date="2018-07" db="EMBL/GenBank/DDBJ databases">
        <title>Genomic Encyclopedia of Type Strains, Phase III (KMG-III): the genomes of soil and plant-associated and newly described type strains.</title>
        <authorList>
            <person name="Whitman W."/>
        </authorList>
    </citation>
    <scope>NUCLEOTIDE SEQUENCE [LARGE SCALE GENOMIC DNA]</scope>
    <source>
        <strain evidence="2 3">CECT 7287</strain>
    </source>
</reference>
<organism evidence="2 3">
    <name type="scientific">Cohnella phaseoli</name>
    <dbReference type="NCBI Taxonomy" id="456490"/>
    <lineage>
        <taxon>Bacteria</taxon>
        <taxon>Bacillati</taxon>
        <taxon>Bacillota</taxon>
        <taxon>Bacilli</taxon>
        <taxon>Bacillales</taxon>
        <taxon>Paenibacillaceae</taxon>
        <taxon>Cohnella</taxon>
    </lineage>
</organism>
<dbReference type="Proteomes" id="UP000256977">
    <property type="component" value="Unassembled WGS sequence"/>
</dbReference>
<accession>A0A3D9JUW0</accession>